<protein>
    <submittedName>
        <fullName evidence="1">Uncharacterized protein</fullName>
    </submittedName>
</protein>
<dbReference type="Proteomes" id="UP001148662">
    <property type="component" value="Unassembled WGS sequence"/>
</dbReference>
<gene>
    <name evidence="1" type="ORF">NM688_g14</name>
</gene>
<evidence type="ECO:0000313" key="1">
    <source>
        <dbReference type="EMBL" id="KAJ3559974.1"/>
    </source>
</evidence>
<organism evidence="1 2">
    <name type="scientific">Phlebia brevispora</name>
    <dbReference type="NCBI Taxonomy" id="194682"/>
    <lineage>
        <taxon>Eukaryota</taxon>
        <taxon>Fungi</taxon>
        <taxon>Dikarya</taxon>
        <taxon>Basidiomycota</taxon>
        <taxon>Agaricomycotina</taxon>
        <taxon>Agaricomycetes</taxon>
        <taxon>Polyporales</taxon>
        <taxon>Meruliaceae</taxon>
        <taxon>Phlebia</taxon>
    </lineage>
</organism>
<accession>A0ACC1TFJ1</accession>
<keyword evidence="2" id="KW-1185">Reference proteome</keyword>
<sequence>MESNTLPHREAPCGIVQGHEYYISLTDSDSLQRDQLDKTTRTRPDSSTTSLRKPSELSSLRQLCMHLQILGRTGLAKNHWPLDIASKHKPLGADEESCVNVIPYTLEGLAECTIIDAYRPPRSDRTRKIGIFTRQDVEQTHVNVRFYGFIKESKMSGYGTWNGAFKSAFRACLRLEIDGKNCEEAFGPQLSFVKNVGAHVAHALQGNDTTILDTSLRFEHQIFRKATTEDRASRFNIHRGEDPMGKLARVAKEWRLKPKPLFYKRTNNDELLETTALSFQTNDFVEVLAHPEIIFRDGHGQGPSKIQVCLTFEVVTRLFNEEQLMDIQLPAMMLQMTTKEEGGDTRPKLADEAIVCD</sequence>
<dbReference type="EMBL" id="JANHOG010000001">
    <property type="protein sequence ID" value="KAJ3559974.1"/>
    <property type="molecule type" value="Genomic_DNA"/>
</dbReference>
<comment type="caution">
    <text evidence="1">The sequence shown here is derived from an EMBL/GenBank/DDBJ whole genome shotgun (WGS) entry which is preliminary data.</text>
</comment>
<evidence type="ECO:0000313" key="2">
    <source>
        <dbReference type="Proteomes" id="UP001148662"/>
    </source>
</evidence>
<proteinExistence type="predicted"/>
<name>A0ACC1TFJ1_9APHY</name>
<reference evidence="1" key="1">
    <citation type="submission" date="2022-07" db="EMBL/GenBank/DDBJ databases">
        <title>Genome Sequence of Phlebia brevispora.</title>
        <authorList>
            <person name="Buettner E."/>
        </authorList>
    </citation>
    <scope>NUCLEOTIDE SEQUENCE</scope>
    <source>
        <strain evidence="1">MPL23</strain>
    </source>
</reference>